<keyword evidence="1" id="KW-0479">Metal-binding</keyword>
<feature type="compositionally biased region" description="Low complexity" evidence="2">
    <location>
        <begin position="40"/>
        <end position="62"/>
    </location>
</feature>
<dbReference type="EMBL" id="CAUYUJ010016216">
    <property type="protein sequence ID" value="CAK0862972.1"/>
    <property type="molecule type" value="Genomic_DNA"/>
</dbReference>
<keyword evidence="5" id="KW-1185">Reference proteome</keyword>
<evidence type="ECO:0000313" key="4">
    <source>
        <dbReference type="EMBL" id="CAK0862972.1"/>
    </source>
</evidence>
<dbReference type="Pfam" id="PF03171">
    <property type="entry name" value="2OG-FeII_Oxy"/>
    <property type="match status" value="1"/>
</dbReference>
<accession>A0ABN9USH5</accession>
<feature type="region of interest" description="Disordered" evidence="2">
    <location>
        <begin position="29"/>
        <end position="64"/>
    </location>
</feature>
<keyword evidence="1" id="KW-0408">Iron</keyword>
<dbReference type="InterPro" id="IPR050231">
    <property type="entry name" value="Iron_ascorbate_oxido_reductase"/>
</dbReference>
<name>A0ABN9USH5_9DINO</name>
<reference evidence="4" key="1">
    <citation type="submission" date="2023-10" db="EMBL/GenBank/DDBJ databases">
        <authorList>
            <person name="Chen Y."/>
            <person name="Shah S."/>
            <person name="Dougan E. K."/>
            <person name="Thang M."/>
            <person name="Chan C."/>
        </authorList>
    </citation>
    <scope>NUCLEOTIDE SEQUENCE [LARGE SCALE GENOMIC DNA]</scope>
</reference>
<comment type="similarity">
    <text evidence="1">Belongs to the iron/ascorbate-dependent oxidoreductase family.</text>
</comment>
<organism evidence="4 5">
    <name type="scientific">Prorocentrum cordatum</name>
    <dbReference type="NCBI Taxonomy" id="2364126"/>
    <lineage>
        <taxon>Eukaryota</taxon>
        <taxon>Sar</taxon>
        <taxon>Alveolata</taxon>
        <taxon>Dinophyceae</taxon>
        <taxon>Prorocentrales</taxon>
        <taxon>Prorocentraceae</taxon>
        <taxon>Prorocentrum</taxon>
    </lineage>
</organism>
<dbReference type="Proteomes" id="UP001189429">
    <property type="component" value="Unassembled WGS sequence"/>
</dbReference>
<dbReference type="PANTHER" id="PTHR47990">
    <property type="entry name" value="2-OXOGLUTARATE (2OG) AND FE(II)-DEPENDENT OXYGENASE SUPERFAMILY PROTEIN-RELATED"/>
    <property type="match status" value="1"/>
</dbReference>
<keyword evidence="1" id="KW-0560">Oxidoreductase</keyword>
<evidence type="ECO:0000256" key="1">
    <source>
        <dbReference type="RuleBase" id="RU003682"/>
    </source>
</evidence>
<sequence length="393" mass="42983">MWRSGTGAAVPLVATQRLCGCLALRGRPAAPGRRAPRPPGRVADAAGAGRSQRRSQCSRAQGLGAQGGEEFPLIDCGPLFSRRGSDAEVARAITIGTMRDALERRGFFYAAGVRPLPAEYIAEVYEYARKAHALPAAVKAAWVRPRGTYSGADVGDPELAYEKGTTSSARSWDYQRAQTAPYGYPAEDVLAPSFTSFLDALYCKQDELSRALFVAIAEMFGLEADTFSKHCAGDMGTIRLMYYPGFVEGERADAGITAHTDFEALTLMHQDAPGLQLIPRDTGTWVDAPVRPGEFIVIVGDVLERWTNGALRATPHRVVQTLHPRSSIIRFLAVHPETLIEPLPLFVSEACPRRYTPVTMRRHMETTLQQLEQGGGAWDVERNVSLTATREYT</sequence>
<comment type="caution">
    <text evidence="4">The sequence shown here is derived from an EMBL/GenBank/DDBJ whole genome shotgun (WGS) entry which is preliminary data.</text>
</comment>
<feature type="domain" description="Fe2OG dioxygenase" evidence="3">
    <location>
        <begin position="231"/>
        <end position="336"/>
    </location>
</feature>
<evidence type="ECO:0000259" key="3">
    <source>
        <dbReference type="PROSITE" id="PS51471"/>
    </source>
</evidence>
<dbReference type="InterPro" id="IPR027443">
    <property type="entry name" value="IPNS-like_sf"/>
</dbReference>
<dbReference type="InterPro" id="IPR005123">
    <property type="entry name" value="Oxoglu/Fe-dep_dioxygenase_dom"/>
</dbReference>
<dbReference type="Gene3D" id="2.60.120.330">
    <property type="entry name" value="B-lactam Antibiotic, Isopenicillin N Synthase, Chain"/>
    <property type="match status" value="1"/>
</dbReference>
<proteinExistence type="inferred from homology"/>
<dbReference type="SUPFAM" id="SSF51197">
    <property type="entry name" value="Clavaminate synthase-like"/>
    <property type="match status" value="1"/>
</dbReference>
<protein>
    <recommendedName>
        <fullName evidence="3">Fe2OG dioxygenase domain-containing protein</fullName>
    </recommendedName>
</protein>
<dbReference type="PROSITE" id="PS51471">
    <property type="entry name" value="FE2OG_OXY"/>
    <property type="match status" value="1"/>
</dbReference>
<evidence type="ECO:0000256" key="2">
    <source>
        <dbReference type="SAM" id="MobiDB-lite"/>
    </source>
</evidence>
<dbReference type="InterPro" id="IPR044861">
    <property type="entry name" value="IPNS-like_FE2OG_OXY"/>
</dbReference>
<evidence type="ECO:0000313" key="5">
    <source>
        <dbReference type="Proteomes" id="UP001189429"/>
    </source>
</evidence>
<gene>
    <name evidence="4" type="ORF">PCOR1329_LOCUS51262</name>
</gene>